<proteinExistence type="predicted"/>
<dbReference type="GO" id="GO:0005634">
    <property type="term" value="C:nucleus"/>
    <property type="evidence" value="ECO:0007669"/>
    <property type="project" value="TreeGrafter"/>
</dbReference>
<dbReference type="GO" id="GO:0003677">
    <property type="term" value="F:DNA binding"/>
    <property type="evidence" value="ECO:0007669"/>
    <property type="project" value="InterPro"/>
</dbReference>
<evidence type="ECO:0000313" key="7">
    <source>
        <dbReference type="EMBL" id="BAM83393.1"/>
    </source>
</evidence>
<dbReference type="InterPro" id="IPR003347">
    <property type="entry name" value="JmjC_dom"/>
</dbReference>
<dbReference type="InterPro" id="IPR003349">
    <property type="entry name" value="JmjN"/>
</dbReference>
<feature type="domain" description="JmjC" evidence="6">
    <location>
        <begin position="406"/>
        <end position="573"/>
    </location>
</feature>
<evidence type="ECO:0000313" key="8">
    <source>
        <dbReference type="Proteomes" id="UP000007014"/>
    </source>
</evidence>
<dbReference type="GO" id="GO:0141052">
    <property type="term" value="F:histone H3 demethylase activity"/>
    <property type="evidence" value="ECO:0007669"/>
    <property type="project" value="UniProtKB-ARBA"/>
</dbReference>
<feature type="domain" description="ARID" evidence="4">
    <location>
        <begin position="82"/>
        <end position="177"/>
    </location>
</feature>
<dbReference type="KEGG" id="cme:CYME_CMT461C"/>
<evidence type="ECO:0000256" key="3">
    <source>
        <dbReference type="SAM" id="MobiDB-lite"/>
    </source>
</evidence>
<dbReference type="RefSeq" id="XP_005539429.1">
    <property type="nucleotide sequence ID" value="XM_005539372.1"/>
</dbReference>
<feature type="region of interest" description="Disordered" evidence="3">
    <location>
        <begin position="722"/>
        <end position="742"/>
    </location>
</feature>
<dbReference type="Pfam" id="PF02375">
    <property type="entry name" value="JmjN"/>
    <property type="match status" value="1"/>
</dbReference>
<dbReference type="PROSITE" id="PS51184">
    <property type="entry name" value="JMJC"/>
    <property type="match status" value="1"/>
</dbReference>
<dbReference type="Gramene" id="CMT461CT">
    <property type="protein sequence ID" value="CMT461CT"/>
    <property type="gene ID" value="CMT461C"/>
</dbReference>
<dbReference type="STRING" id="280699.M1VMP3"/>
<dbReference type="OrthoDB" id="1678912at2759"/>
<dbReference type="SMART" id="SM00558">
    <property type="entry name" value="JmjC"/>
    <property type="match status" value="1"/>
</dbReference>
<dbReference type="InterPro" id="IPR004198">
    <property type="entry name" value="Znf_C5HC2"/>
</dbReference>
<evidence type="ECO:0000259" key="5">
    <source>
        <dbReference type="PROSITE" id="PS51183"/>
    </source>
</evidence>
<evidence type="ECO:0000259" key="4">
    <source>
        <dbReference type="PROSITE" id="PS51011"/>
    </source>
</evidence>
<dbReference type="InterPro" id="IPR036431">
    <property type="entry name" value="ARID_dom_sf"/>
</dbReference>
<dbReference type="Proteomes" id="UP000007014">
    <property type="component" value="Chromosome 20"/>
</dbReference>
<name>M1VMP3_CYAM1</name>
<dbReference type="SMART" id="SM00501">
    <property type="entry name" value="BRIGHT"/>
    <property type="match status" value="1"/>
</dbReference>
<dbReference type="GO" id="GO:0010468">
    <property type="term" value="P:regulation of gene expression"/>
    <property type="evidence" value="ECO:0007669"/>
    <property type="project" value="TreeGrafter"/>
</dbReference>
<dbReference type="GeneID" id="16997665"/>
<dbReference type="GO" id="GO:0046872">
    <property type="term" value="F:metal ion binding"/>
    <property type="evidence" value="ECO:0007669"/>
    <property type="project" value="UniProtKB-KW"/>
</dbReference>
<dbReference type="PANTHER" id="PTHR10694:SF33">
    <property type="entry name" value="LYSINE-SPECIFIC DEMETHYLASE 5"/>
    <property type="match status" value="1"/>
</dbReference>
<keyword evidence="2" id="KW-0408">Iron</keyword>
<feature type="domain" description="JmjN" evidence="5">
    <location>
        <begin position="18"/>
        <end position="59"/>
    </location>
</feature>
<dbReference type="SUPFAM" id="SSF51197">
    <property type="entry name" value="Clavaminate synthase-like"/>
    <property type="match status" value="1"/>
</dbReference>
<dbReference type="Pfam" id="PF02373">
    <property type="entry name" value="JmjC"/>
    <property type="match status" value="1"/>
</dbReference>
<keyword evidence="1" id="KW-0479">Metal-binding</keyword>
<organism evidence="7 8">
    <name type="scientific">Cyanidioschyzon merolae (strain NIES-3377 / 10D)</name>
    <name type="common">Unicellular red alga</name>
    <dbReference type="NCBI Taxonomy" id="280699"/>
    <lineage>
        <taxon>Eukaryota</taxon>
        <taxon>Rhodophyta</taxon>
        <taxon>Bangiophyceae</taxon>
        <taxon>Cyanidiales</taxon>
        <taxon>Cyanidiaceae</taxon>
        <taxon>Cyanidioschyzon</taxon>
    </lineage>
</organism>
<dbReference type="SMART" id="SM01014">
    <property type="entry name" value="ARID"/>
    <property type="match status" value="1"/>
</dbReference>
<dbReference type="eggNOG" id="KOG1246">
    <property type="taxonomic scope" value="Eukaryota"/>
</dbReference>
<evidence type="ECO:0000256" key="2">
    <source>
        <dbReference type="ARBA" id="ARBA00023004"/>
    </source>
</evidence>
<dbReference type="SUPFAM" id="SSF46774">
    <property type="entry name" value="ARID-like"/>
    <property type="match status" value="1"/>
</dbReference>
<sequence>MGSGTNEAGSGLDSIPPAPVFYPTEEEWSDPFNYVRRIQRQASRYGICKVVPPGSWNPPKTGSPVVRFRTKQQNIHQLFRRRGLYERFMTFLRQFHRAQGDWATCRAQVPRIKGRIVDLMLLYRAVIGHGGYEQVNRSGLWRRIATVELRMIWTTSISANTKALYHRWLLPLEHHERKRRGMRAMQRDPLELEFTKFACDTECAQCLVEHIRENDTLSTGNGQKSMGNSYAPAGATTVCTEAGFPCNAEPCSTESKLWRCMQCGDSWHPNCYAQAMSDYGTSATAPSRMEINPTMFVCPQCDDDHRFGYTEGTVFSYKEYVRFARDFKAAWFRIGSSASMNDCKTQGPTAEEIEGEYWRLVDTAEERCEVLYGSELDVNIVGSGFPRLGSVTTEKMNADQLALWEQYAMHPWNLNMLPLLGSSLLRVLSARYSGITDPWLYAGMVFATFCYHAEDSDMYSINYMHSGEGKVWYGCPGGDGCRQFENAMRDTVPELFAAMPDLLYNMITMVNPAVLREKGAPMCRTVQRPGEFVLTFPQAYHGGFSLGVNIAEAVNFALTDWLPYGRQAMVRYREMRREAPFAQEEIIFSALERRDVWSTMAPAELERLCQELRYLIQEELALREAAGCFGGVPERLADPRAPTYVSHQGGSDRDTCPSCRQPFFLSAVRCACMPERRTCVRHAFATCACPAAAKTLLYLYSDAELKRLLSDPSQAVLLAEHRKTNGETGANRKRVHSASRADLDTRERIAKQAAGGSPPKAVSLANGVDGAPSVACKRMLGKYSGENGVESSIRPEINQACSGNDGNRALEATPSGVQSEWCTSNATKCSRTKMHTELLAKTSQVEQPCLVKFIPAADGQAPSILLFRVPSE</sequence>
<dbReference type="Pfam" id="PF01388">
    <property type="entry name" value="ARID"/>
    <property type="match status" value="1"/>
</dbReference>
<dbReference type="HOGENOM" id="CLU_329389_0_0_1"/>
<gene>
    <name evidence="7" type="ORF">CYME_CMT461C</name>
</gene>
<dbReference type="Pfam" id="PF02928">
    <property type="entry name" value="zf-C5HC2"/>
    <property type="match status" value="1"/>
</dbReference>
<dbReference type="SMART" id="SM00545">
    <property type="entry name" value="JmjN"/>
    <property type="match status" value="1"/>
</dbReference>
<dbReference type="InterPro" id="IPR001606">
    <property type="entry name" value="ARID_dom"/>
</dbReference>
<evidence type="ECO:0000259" key="6">
    <source>
        <dbReference type="PROSITE" id="PS51184"/>
    </source>
</evidence>
<dbReference type="PROSITE" id="PS51011">
    <property type="entry name" value="ARID"/>
    <property type="match status" value="1"/>
</dbReference>
<reference evidence="7 8" key="2">
    <citation type="journal article" date="2007" name="BMC Biol.">
        <title>A 100%-complete sequence reveals unusually simple genomic features in the hot-spring red alga Cyanidioschyzon merolae.</title>
        <authorList>
            <person name="Nozaki H."/>
            <person name="Takano H."/>
            <person name="Misumi O."/>
            <person name="Terasawa K."/>
            <person name="Matsuzaki M."/>
            <person name="Maruyama S."/>
            <person name="Nishida K."/>
            <person name="Yagisawa F."/>
            <person name="Yoshida Y."/>
            <person name="Fujiwara T."/>
            <person name="Takio S."/>
            <person name="Tamura K."/>
            <person name="Chung S.J."/>
            <person name="Nakamura S."/>
            <person name="Kuroiwa H."/>
            <person name="Tanaka K."/>
            <person name="Sato N."/>
            <person name="Kuroiwa T."/>
        </authorList>
    </citation>
    <scope>NUCLEOTIDE SEQUENCE [LARGE SCALE GENOMIC DNA]</scope>
    <source>
        <strain evidence="7 8">10D</strain>
    </source>
</reference>
<dbReference type="CDD" id="cd16100">
    <property type="entry name" value="ARID"/>
    <property type="match status" value="1"/>
</dbReference>
<dbReference type="EMBL" id="AP006502">
    <property type="protein sequence ID" value="BAM83393.1"/>
    <property type="molecule type" value="Genomic_DNA"/>
</dbReference>
<dbReference type="Gene3D" id="2.60.120.650">
    <property type="entry name" value="Cupin"/>
    <property type="match status" value="2"/>
</dbReference>
<evidence type="ECO:0000256" key="1">
    <source>
        <dbReference type="ARBA" id="ARBA00022723"/>
    </source>
</evidence>
<dbReference type="PROSITE" id="PS51183">
    <property type="entry name" value="JMJN"/>
    <property type="match status" value="1"/>
</dbReference>
<dbReference type="OMA" id="TFPKCYH"/>
<reference evidence="7 8" key="1">
    <citation type="journal article" date="2004" name="Nature">
        <title>Genome sequence of the ultrasmall unicellular red alga Cyanidioschyzon merolae 10D.</title>
        <authorList>
            <person name="Matsuzaki M."/>
            <person name="Misumi O."/>
            <person name="Shin-i T."/>
            <person name="Maruyama S."/>
            <person name="Takahara M."/>
            <person name="Miyagishima S."/>
            <person name="Mori T."/>
            <person name="Nishida K."/>
            <person name="Yagisawa F."/>
            <person name="Nishida K."/>
            <person name="Yoshida Y."/>
            <person name="Nishimura Y."/>
            <person name="Nakao S."/>
            <person name="Kobayashi T."/>
            <person name="Momoyama Y."/>
            <person name="Higashiyama T."/>
            <person name="Minoda A."/>
            <person name="Sano M."/>
            <person name="Nomoto H."/>
            <person name="Oishi K."/>
            <person name="Hayashi H."/>
            <person name="Ohta F."/>
            <person name="Nishizaka S."/>
            <person name="Haga S."/>
            <person name="Miura S."/>
            <person name="Morishita T."/>
            <person name="Kabeya Y."/>
            <person name="Terasawa K."/>
            <person name="Suzuki Y."/>
            <person name="Ishii Y."/>
            <person name="Asakawa S."/>
            <person name="Takano H."/>
            <person name="Ohta N."/>
            <person name="Kuroiwa H."/>
            <person name="Tanaka K."/>
            <person name="Shimizu N."/>
            <person name="Sugano S."/>
            <person name="Sato N."/>
            <person name="Nozaki H."/>
            <person name="Ogasawara N."/>
            <person name="Kohara Y."/>
            <person name="Kuroiwa T."/>
        </authorList>
    </citation>
    <scope>NUCLEOTIDE SEQUENCE [LARGE SCALE GENOMIC DNA]</scope>
    <source>
        <strain evidence="7 8">10D</strain>
    </source>
</reference>
<protein>
    <submittedName>
        <fullName evidence="7">Probable retinoblastoma-binding protein 2</fullName>
    </submittedName>
</protein>
<keyword evidence="8" id="KW-1185">Reference proteome</keyword>
<dbReference type="PANTHER" id="PTHR10694">
    <property type="entry name" value="LYSINE-SPECIFIC DEMETHYLASE"/>
    <property type="match status" value="1"/>
</dbReference>
<accession>M1VMP3</accession>
<dbReference type="AlphaFoldDB" id="M1VMP3"/>
<dbReference type="GO" id="GO:0000785">
    <property type="term" value="C:chromatin"/>
    <property type="evidence" value="ECO:0007669"/>
    <property type="project" value="TreeGrafter"/>
</dbReference>